<dbReference type="SMART" id="SM01019">
    <property type="entry name" value="B3"/>
    <property type="match status" value="1"/>
</dbReference>
<dbReference type="Gene3D" id="2.40.330.10">
    <property type="entry name" value="DNA-binding pseudobarrel domain"/>
    <property type="match status" value="1"/>
</dbReference>
<keyword evidence="2" id="KW-0805">Transcription regulation</keyword>
<dbReference type="EMBL" id="JANAVB010038416">
    <property type="protein sequence ID" value="KAJ6801129.1"/>
    <property type="molecule type" value="Genomic_DNA"/>
</dbReference>
<proteinExistence type="predicted"/>
<sequence>MDRYYRSEERESHHNSSNNSLPPSSSSSPSPSSAAADVEEEEEEREYMFEKVVTPSDVGKLNRLVIPKQYAERYFPLDPASNEEAGRLLSFDEGHDGLTWRFRYSYWSSSQSYVMTKGWSRFVKDKRLSAGDTVTFSRAASTGRLFIDWRHRPPPPGPPHLLRSSVPWGWGGLFVPPPPPSSPIASTSTNYSASTMHYRSVGRPVPPLLRIGGRILDSVPVCVAEPKRVRLFGVNLDCSEQKEDCRQQRESTNHLPPPSPLQWRLSPTPAPASRSELPQLPLPTVDQDGARS</sequence>
<dbReference type="CDD" id="cd10017">
    <property type="entry name" value="B3_DNA"/>
    <property type="match status" value="1"/>
</dbReference>
<evidence type="ECO:0000259" key="7">
    <source>
        <dbReference type="PROSITE" id="PS50863"/>
    </source>
</evidence>
<keyword evidence="3" id="KW-0238">DNA-binding</keyword>
<protein>
    <submittedName>
        <fullName evidence="8">B3 domain-containing protein</fullName>
    </submittedName>
</protein>
<comment type="caution">
    <text evidence="8">The sequence shown here is derived from an EMBL/GenBank/DDBJ whole genome shotgun (WGS) entry which is preliminary data.</text>
</comment>
<evidence type="ECO:0000256" key="3">
    <source>
        <dbReference type="ARBA" id="ARBA00023125"/>
    </source>
</evidence>
<evidence type="ECO:0000256" key="4">
    <source>
        <dbReference type="ARBA" id="ARBA00023163"/>
    </source>
</evidence>
<evidence type="ECO:0000256" key="1">
    <source>
        <dbReference type="ARBA" id="ARBA00004123"/>
    </source>
</evidence>
<dbReference type="GO" id="GO:0005634">
    <property type="term" value="C:nucleus"/>
    <property type="evidence" value="ECO:0007669"/>
    <property type="project" value="UniProtKB-SubCell"/>
</dbReference>
<feature type="domain" description="TF-B3" evidence="7">
    <location>
        <begin position="49"/>
        <end position="153"/>
    </location>
</feature>
<dbReference type="PANTHER" id="PTHR31140:SF139">
    <property type="entry name" value="B3 DOMAIN-CONTAINING PROTEIN OS02G0455900-RELATED"/>
    <property type="match status" value="1"/>
</dbReference>
<dbReference type="Proteomes" id="UP001140949">
    <property type="component" value="Unassembled WGS sequence"/>
</dbReference>
<comment type="subcellular location">
    <subcellularLocation>
        <location evidence="1">Nucleus</location>
    </subcellularLocation>
</comment>
<feature type="region of interest" description="Disordered" evidence="6">
    <location>
        <begin position="245"/>
        <end position="292"/>
    </location>
</feature>
<dbReference type="InterPro" id="IPR015300">
    <property type="entry name" value="DNA-bd_pseudobarrel_sf"/>
</dbReference>
<dbReference type="AlphaFoldDB" id="A0AAX6EB38"/>
<evidence type="ECO:0000256" key="6">
    <source>
        <dbReference type="SAM" id="MobiDB-lite"/>
    </source>
</evidence>
<name>A0AAX6EB38_IRIPA</name>
<dbReference type="PROSITE" id="PS50863">
    <property type="entry name" value="B3"/>
    <property type="match status" value="1"/>
</dbReference>
<dbReference type="InterPro" id="IPR044800">
    <property type="entry name" value="LEC2-like"/>
</dbReference>
<feature type="region of interest" description="Disordered" evidence="6">
    <location>
        <begin position="1"/>
        <end position="47"/>
    </location>
</feature>
<keyword evidence="5" id="KW-0539">Nucleus</keyword>
<keyword evidence="4" id="KW-0804">Transcription</keyword>
<organism evidence="8 9">
    <name type="scientific">Iris pallida</name>
    <name type="common">Sweet iris</name>
    <dbReference type="NCBI Taxonomy" id="29817"/>
    <lineage>
        <taxon>Eukaryota</taxon>
        <taxon>Viridiplantae</taxon>
        <taxon>Streptophyta</taxon>
        <taxon>Embryophyta</taxon>
        <taxon>Tracheophyta</taxon>
        <taxon>Spermatophyta</taxon>
        <taxon>Magnoliopsida</taxon>
        <taxon>Liliopsida</taxon>
        <taxon>Asparagales</taxon>
        <taxon>Iridaceae</taxon>
        <taxon>Iridoideae</taxon>
        <taxon>Irideae</taxon>
        <taxon>Iris</taxon>
    </lineage>
</organism>
<gene>
    <name evidence="8" type="ORF">M6B38_199860</name>
</gene>
<feature type="compositionally biased region" description="Basic and acidic residues" evidence="6">
    <location>
        <begin position="1"/>
        <end position="14"/>
    </location>
</feature>
<feature type="compositionally biased region" description="Low complexity" evidence="6">
    <location>
        <begin position="15"/>
        <end position="36"/>
    </location>
</feature>
<accession>A0AAX6EB38</accession>
<dbReference type="PANTHER" id="PTHR31140">
    <property type="entry name" value="B3 DOMAIN-CONTAINING TRANSCRIPTION FACTOR ABI3"/>
    <property type="match status" value="1"/>
</dbReference>
<evidence type="ECO:0000313" key="9">
    <source>
        <dbReference type="Proteomes" id="UP001140949"/>
    </source>
</evidence>
<reference evidence="8" key="2">
    <citation type="submission" date="2023-04" db="EMBL/GenBank/DDBJ databases">
        <authorList>
            <person name="Bruccoleri R.E."/>
            <person name="Oakeley E.J."/>
            <person name="Faust A.-M."/>
            <person name="Dessus-Babus S."/>
            <person name="Altorfer M."/>
            <person name="Burckhardt D."/>
            <person name="Oertli M."/>
            <person name="Naumann U."/>
            <person name="Petersen F."/>
            <person name="Wong J."/>
        </authorList>
    </citation>
    <scope>NUCLEOTIDE SEQUENCE</scope>
    <source>
        <strain evidence="8">GSM-AAB239-AS_SAM_17_03QT</strain>
        <tissue evidence="8">Leaf</tissue>
    </source>
</reference>
<keyword evidence="9" id="KW-1185">Reference proteome</keyword>
<dbReference type="GO" id="GO:0003700">
    <property type="term" value="F:DNA-binding transcription factor activity"/>
    <property type="evidence" value="ECO:0007669"/>
    <property type="project" value="InterPro"/>
</dbReference>
<dbReference type="GO" id="GO:0003677">
    <property type="term" value="F:DNA binding"/>
    <property type="evidence" value="ECO:0007669"/>
    <property type="project" value="UniProtKB-KW"/>
</dbReference>
<reference evidence="8" key="1">
    <citation type="journal article" date="2023" name="GigaByte">
        <title>Genome assembly of the bearded iris, Iris pallida Lam.</title>
        <authorList>
            <person name="Bruccoleri R.E."/>
            <person name="Oakeley E.J."/>
            <person name="Faust A.M.E."/>
            <person name="Altorfer M."/>
            <person name="Dessus-Babus S."/>
            <person name="Burckhardt D."/>
            <person name="Oertli M."/>
            <person name="Naumann U."/>
            <person name="Petersen F."/>
            <person name="Wong J."/>
        </authorList>
    </citation>
    <scope>NUCLEOTIDE SEQUENCE</scope>
    <source>
        <strain evidence="8">GSM-AAB239-AS_SAM_17_03QT</strain>
    </source>
</reference>
<evidence type="ECO:0000256" key="2">
    <source>
        <dbReference type="ARBA" id="ARBA00023015"/>
    </source>
</evidence>
<evidence type="ECO:0000313" key="8">
    <source>
        <dbReference type="EMBL" id="KAJ6801129.1"/>
    </source>
</evidence>
<dbReference type="InterPro" id="IPR003340">
    <property type="entry name" value="B3_DNA-bd"/>
</dbReference>
<dbReference type="SUPFAM" id="SSF101936">
    <property type="entry name" value="DNA-binding pseudobarrel domain"/>
    <property type="match status" value="1"/>
</dbReference>
<dbReference type="Pfam" id="PF02362">
    <property type="entry name" value="B3"/>
    <property type="match status" value="1"/>
</dbReference>
<evidence type="ECO:0000256" key="5">
    <source>
        <dbReference type="ARBA" id="ARBA00023242"/>
    </source>
</evidence>